<evidence type="ECO:0008006" key="2">
    <source>
        <dbReference type="Google" id="ProtNLM"/>
    </source>
</evidence>
<reference evidence="1" key="1">
    <citation type="submission" date="2018-06" db="EMBL/GenBank/DDBJ databases">
        <authorList>
            <person name="Zhirakovskaya E."/>
        </authorList>
    </citation>
    <scope>NUCLEOTIDE SEQUENCE</scope>
</reference>
<accession>A0A3B1CBT5</accession>
<dbReference type="Pfam" id="PF02620">
    <property type="entry name" value="YceD"/>
    <property type="match status" value="1"/>
</dbReference>
<proteinExistence type="predicted"/>
<dbReference type="PANTHER" id="PTHR34374:SF1">
    <property type="entry name" value="LARGE RIBOSOMAL RNA SUBUNIT ACCUMULATION PROTEIN YCED HOMOLOG 1, CHLOROPLASTIC"/>
    <property type="match status" value="1"/>
</dbReference>
<gene>
    <name evidence="1" type="ORF">MNBD_IGNAVI01-3114</name>
</gene>
<dbReference type="EMBL" id="UOGD01000045">
    <property type="protein sequence ID" value="VAX16135.1"/>
    <property type="molecule type" value="Genomic_DNA"/>
</dbReference>
<evidence type="ECO:0000313" key="1">
    <source>
        <dbReference type="EMBL" id="VAX16135.1"/>
    </source>
</evidence>
<organism evidence="1">
    <name type="scientific">hydrothermal vent metagenome</name>
    <dbReference type="NCBI Taxonomy" id="652676"/>
    <lineage>
        <taxon>unclassified sequences</taxon>
        <taxon>metagenomes</taxon>
        <taxon>ecological metagenomes</taxon>
    </lineage>
</organism>
<dbReference type="AlphaFoldDB" id="A0A3B1CBT5"/>
<dbReference type="InterPro" id="IPR003772">
    <property type="entry name" value="YceD"/>
</dbReference>
<sequence>MKIKFTNYDDGIHHFEFLKDVEDLKLDDRFFGKLKVNCRLDKSHRQMIIDCDVNFNANLTCDRCITEFERSYSEHFQNIYFIVYASDEASADNPGIHYLSPKDDKIDLSEDVTEILKLSLPMKILCSDDCKGLCPVCGKDLNESECDCNTEVENPVWEKLKKLKGNLN</sequence>
<protein>
    <recommendedName>
        <fullName evidence="2">COG1399 protein, clustered with ribosomal protein L32p</fullName>
    </recommendedName>
</protein>
<name>A0A3B1CBT5_9ZZZZ</name>
<dbReference type="PANTHER" id="PTHR34374">
    <property type="entry name" value="LARGE RIBOSOMAL RNA SUBUNIT ACCUMULATION PROTEIN YCED HOMOLOG 1, CHLOROPLASTIC"/>
    <property type="match status" value="1"/>
</dbReference>